<dbReference type="Proteomes" id="UP001516023">
    <property type="component" value="Unassembled WGS sequence"/>
</dbReference>
<feature type="region of interest" description="Disordered" evidence="2">
    <location>
        <begin position="1"/>
        <end position="167"/>
    </location>
</feature>
<evidence type="ECO:0000256" key="1">
    <source>
        <dbReference type="ARBA" id="ARBA00009005"/>
    </source>
</evidence>
<evidence type="ECO:0000313" key="4">
    <source>
        <dbReference type="EMBL" id="KAL3791609.1"/>
    </source>
</evidence>
<evidence type="ECO:0000256" key="2">
    <source>
        <dbReference type="SAM" id="MobiDB-lite"/>
    </source>
</evidence>
<comment type="caution">
    <text evidence="4">The sequence shown here is derived from an EMBL/GenBank/DDBJ whole genome shotgun (WGS) entry which is preliminary data.</text>
</comment>
<evidence type="ECO:0000313" key="5">
    <source>
        <dbReference type="Proteomes" id="UP001516023"/>
    </source>
</evidence>
<reference evidence="4 5" key="1">
    <citation type="journal article" date="2020" name="G3 (Bethesda)">
        <title>Improved Reference Genome for Cyclotella cryptica CCMP332, a Model for Cell Wall Morphogenesis, Salinity Adaptation, and Lipid Production in Diatoms (Bacillariophyta).</title>
        <authorList>
            <person name="Roberts W.R."/>
            <person name="Downey K.M."/>
            <person name="Ruck E.C."/>
            <person name="Traller J.C."/>
            <person name="Alverson A.J."/>
        </authorList>
    </citation>
    <scope>NUCLEOTIDE SEQUENCE [LARGE SCALE GENOMIC DNA]</scope>
    <source>
        <strain evidence="4 5">CCMP332</strain>
    </source>
</reference>
<dbReference type="AlphaFoldDB" id="A0ABD3PVE7"/>
<dbReference type="EMBL" id="JABMIG020000112">
    <property type="protein sequence ID" value="KAL3791609.1"/>
    <property type="molecule type" value="Genomic_DNA"/>
</dbReference>
<dbReference type="Pfam" id="PF00656">
    <property type="entry name" value="Peptidase_C14"/>
    <property type="match status" value="1"/>
</dbReference>
<dbReference type="InterPro" id="IPR011600">
    <property type="entry name" value="Pept_C14_caspase"/>
</dbReference>
<sequence>NRQPSSAVFATMSDKKRSSHKSSNGHEQPPRRSNSSKSEWTKQTSAITTENMKDHSKVHAHSHGSHRDSSRNRSKSRGREGSASANEQSSKSRSKSKSKQSQSSKHAPQDDGRLNKSSSKQPNSKSTNKSPNGKTTKSKSAPSTNGNRSTAEEFKSKKRAQKFATQASKAIPASVRMISGSHDVQTSADVKNIGSSFALPDPAGRAGGACTAALLEVLYRYYDEGHDDDDASWVEVLREMRSVLQQRGYDQVPQLTSSRMIDVHDPFVITPSSFNPKKNTQRAVLIGINYVNQKGELSGCHNDVLNIAKYLREVQGFKKENITILMDDGHHKDPTKSEIMKAYKKVVKESQDGDVVFCHYSGHGGRLPDDNGDEDDGYDETLIPVDYQKAGQIRDDDLLKVLVHPMRAGVTMTCLMDCCHSGTVLDLPYRFTADGDVEEMEMNEKVNFTDALWTTAGGLVAAAAASAVAAVTTPPPEMMILGGGPNAIHEYSDTGCCVVS</sequence>
<dbReference type="InterPro" id="IPR029030">
    <property type="entry name" value="Caspase-like_dom_sf"/>
</dbReference>
<evidence type="ECO:0000259" key="3">
    <source>
        <dbReference type="Pfam" id="PF00656"/>
    </source>
</evidence>
<feature type="domain" description="Peptidase C14 caspase" evidence="3">
    <location>
        <begin position="281"/>
        <end position="437"/>
    </location>
</feature>
<dbReference type="PANTHER" id="PTHR48104:SF30">
    <property type="entry name" value="METACASPASE-1"/>
    <property type="match status" value="1"/>
</dbReference>
<proteinExistence type="inferred from homology"/>
<dbReference type="SUPFAM" id="SSF52129">
    <property type="entry name" value="Caspase-like"/>
    <property type="match status" value="1"/>
</dbReference>
<keyword evidence="5" id="KW-1185">Reference proteome</keyword>
<dbReference type="PANTHER" id="PTHR48104">
    <property type="entry name" value="METACASPASE-4"/>
    <property type="match status" value="1"/>
</dbReference>
<dbReference type="InterPro" id="IPR050452">
    <property type="entry name" value="Metacaspase"/>
</dbReference>
<feature type="non-terminal residue" evidence="4">
    <location>
        <position position="1"/>
    </location>
</feature>
<dbReference type="Gene3D" id="3.40.50.12660">
    <property type="match status" value="2"/>
</dbReference>
<comment type="similarity">
    <text evidence="1">Belongs to the peptidase C14B family.</text>
</comment>
<protein>
    <recommendedName>
        <fullName evidence="3">Peptidase C14 caspase domain-containing protein</fullName>
    </recommendedName>
</protein>
<feature type="compositionally biased region" description="Polar residues" evidence="2">
    <location>
        <begin position="21"/>
        <end position="50"/>
    </location>
</feature>
<gene>
    <name evidence="4" type="ORF">HJC23_012199</name>
</gene>
<organism evidence="4 5">
    <name type="scientific">Cyclotella cryptica</name>
    <dbReference type="NCBI Taxonomy" id="29204"/>
    <lineage>
        <taxon>Eukaryota</taxon>
        <taxon>Sar</taxon>
        <taxon>Stramenopiles</taxon>
        <taxon>Ochrophyta</taxon>
        <taxon>Bacillariophyta</taxon>
        <taxon>Coscinodiscophyceae</taxon>
        <taxon>Thalassiosirophycidae</taxon>
        <taxon>Stephanodiscales</taxon>
        <taxon>Stephanodiscaceae</taxon>
        <taxon>Cyclotella</taxon>
    </lineage>
</organism>
<feature type="compositionally biased region" description="Low complexity" evidence="2">
    <location>
        <begin position="115"/>
        <end position="140"/>
    </location>
</feature>
<accession>A0ABD3PVE7</accession>
<name>A0ABD3PVE7_9STRA</name>